<keyword evidence="1" id="KW-0812">Transmembrane</keyword>
<proteinExistence type="predicted"/>
<reference evidence="3 4" key="1">
    <citation type="submission" date="2020-01" db="EMBL/GenBank/DDBJ databases">
        <title>Identification and distribution of gene clusters putatively required for synthesis of sphingolipid metabolism inhibitors in phylogenetically diverse species of the filamentous fungus Fusarium.</title>
        <authorList>
            <person name="Kim H.-S."/>
            <person name="Busman M."/>
            <person name="Brown D.W."/>
            <person name="Divon H."/>
            <person name="Uhlig S."/>
            <person name="Proctor R.H."/>
        </authorList>
    </citation>
    <scope>NUCLEOTIDE SEQUENCE [LARGE SCALE GENOMIC DNA]</scope>
    <source>
        <strain evidence="3 4">NRRL 20459</strain>
    </source>
</reference>
<keyword evidence="1" id="KW-0472">Membrane</keyword>
<feature type="transmembrane region" description="Helical" evidence="1">
    <location>
        <begin position="121"/>
        <end position="144"/>
    </location>
</feature>
<gene>
    <name evidence="3" type="ORF">FALBO_6791</name>
</gene>
<sequence>MLWEKIGSGWRLAAILNTIAVFIFTIFGAILLYWSVSKSGSMNTNFIFFENSCNQSKSVNLWLHLLLNVCSTGVLASSNFFMQVLSSPTGTEVDRAHEANHALKIGVPSLRNLFWTSKVKFVCWILFFVSSFPLHLFFNSAVFATEYMGTD</sequence>
<keyword evidence="1" id="KW-1133">Transmembrane helix</keyword>
<dbReference type="PANTHER" id="PTHR35395">
    <property type="entry name" value="DUF6536 DOMAIN-CONTAINING PROTEIN"/>
    <property type="match status" value="1"/>
</dbReference>
<organism evidence="3 4">
    <name type="scientific">Fusarium albosuccineum</name>
    <dbReference type="NCBI Taxonomy" id="1237068"/>
    <lineage>
        <taxon>Eukaryota</taxon>
        <taxon>Fungi</taxon>
        <taxon>Dikarya</taxon>
        <taxon>Ascomycota</taxon>
        <taxon>Pezizomycotina</taxon>
        <taxon>Sordariomycetes</taxon>
        <taxon>Hypocreomycetidae</taxon>
        <taxon>Hypocreales</taxon>
        <taxon>Nectriaceae</taxon>
        <taxon>Fusarium</taxon>
        <taxon>Fusarium decemcellulare species complex</taxon>
    </lineage>
</organism>
<accession>A0A8H4LBF2</accession>
<name>A0A8H4LBF2_9HYPO</name>
<dbReference type="Proteomes" id="UP000554235">
    <property type="component" value="Unassembled WGS sequence"/>
</dbReference>
<dbReference type="InterPro" id="IPR046623">
    <property type="entry name" value="DUF6536"/>
</dbReference>
<comment type="caution">
    <text evidence="3">The sequence shown here is derived from an EMBL/GenBank/DDBJ whole genome shotgun (WGS) entry which is preliminary data.</text>
</comment>
<evidence type="ECO:0000256" key="1">
    <source>
        <dbReference type="SAM" id="Phobius"/>
    </source>
</evidence>
<protein>
    <recommendedName>
        <fullName evidence="2">DUF6536 domain-containing protein</fullName>
    </recommendedName>
</protein>
<keyword evidence="4" id="KW-1185">Reference proteome</keyword>
<dbReference type="AlphaFoldDB" id="A0A8H4LBF2"/>
<evidence type="ECO:0000313" key="4">
    <source>
        <dbReference type="Proteomes" id="UP000554235"/>
    </source>
</evidence>
<dbReference type="Pfam" id="PF20163">
    <property type="entry name" value="DUF6536"/>
    <property type="match status" value="1"/>
</dbReference>
<dbReference type="OrthoDB" id="5429634at2759"/>
<evidence type="ECO:0000259" key="2">
    <source>
        <dbReference type="Pfam" id="PF20163"/>
    </source>
</evidence>
<dbReference type="PANTHER" id="PTHR35395:SF1">
    <property type="entry name" value="DUF6536 DOMAIN-CONTAINING PROTEIN"/>
    <property type="match status" value="1"/>
</dbReference>
<feature type="domain" description="DUF6536" evidence="2">
    <location>
        <begin position="10"/>
        <end position="145"/>
    </location>
</feature>
<evidence type="ECO:0000313" key="3">
    <source>
        <dbReference type="EMBL" id="KAF4466342.1"/>
    </source>
</evidence>
<feature type="transmembrane region" description="Helical" evidence="1">
    <location>
        <begin position="12"/>
        <end position="36"/>
    </location>
</feature>
<dbReference type="EMBL" id="JAADYS010000890">
    <property type="protein sequence ID" value="KAF4466342.1"/>
    <property type="molecule type" value="Genomic_DNA"/>
</dbReference>